<gene>
    <name evidence="1" type="ORF">ACFOEK_08530</name>
</gene>
<sequence>MKVLTPRDRKDINEFELVTGGSFLYIDRYLSEEWDWYELWDYNFNNVDTSSIPCKCKFEGLKASGRRKGYPRSISALTALGFHFTLIKGGHSWYEDAYYQCSCGQMWKEEFVEAMQYNGNHAYPINDNEI</sequence>
<name>A0ABV7HEI0_9GAMM</name>
<proteinExistence type="predicted"/>
<reference evidence="2" key="1">
    <citation type="journal article" date="2019" name="Int. J. Syst. Evol. Microbiol.">
        <title>The Global Catalogue of Microorganisms (GCM) 10K type strain sequencing project: providing services to taxonomists for standard genome sequencing and annotation.</title>
        <authorList>
            <consortium name="The Broad Institute Genomics Platform"/>
            <consortium name="The Broad Institute Genome Sequencing Center for Infectious Disease"/>
            <person name="Wu L."/>
            <person name="Ma J."/>
        </authorList>
    </citation>
    <scope>NUCLEOTIDE SEQUENCE [LARGE SCALE GENOMIC DNA]</scope>
    <source>
        <strain evidence="2">KCTC 52438</strain>
    </source>
</reference>
<comment type="caution">
    <text evidence="1">The sequence shown here is derived from an EMBL/GenBank/DDBJ whole genome shotgun (WGS) entry which is preliminary data.</text>
</comment>
<keyword evidence="2" id="KW-1185">Reference proteome</keyword>
<organism evidence="1 2">
    <name type="scientific">Litoribrevibacter euphylliae</name>
    <dbReference type="NCBI Taxonomy" id="1834034"/>
    <lineage>
        <taxon>Bacteria</taxon>
        <taxon>Pseudomonadati</taxon>
        <taxon>Pseudomonadota</taxon>
        <taxon>Gammaproteobacteria</taxon>
        <taxon>Oceanospirillales</taxon>
        <taxon>Oceanospirillaceae</taxon>
        <taxon>Litoribrevibacter</taxon>
    </lineage>
</organism>
<accession>A0ABV7HEI0</accession>
<dbReference type="RefSeq" id="WP_386719158.1">
    <property type="nucleotide sequence ID" value="NZ_JBHRSZ010000004.1"/>
</dbReference>
<evidence type="ECO:0000313" key="1">
    <source>
        <dbReference type="EMBL" id="MFC3151071.1"/>
    </source>
</evidence>
<evidence type="ECO:0000313" key="2">
    <source>
        <dbReference type="Proteomes" id="UP001595476"/>
    </source>
</evidence>
<dbReference type="EMBL" id="JBHRSZ010000004">
    <property type="protein sequence ID" value="MFC3151071.1"/>
    <property type="molecule type" value="Genomic_DNA"/>
</dbReference>
<protein>
    <submittedName>
        <fullName evidence="1">Uncharacterized protein</fullName>
    </submittedName>
</protein>
<dbReference type="Proteomes" id="UP001595476">
    <property type="component" value="Unassembled WGS sequence"/>
</dbReference>